<dbReference type="AlphaFoldDB" id="A0A0F9FFL3"/>
<sequence length="206" mass="23480">MNEQLRALEDLRWIVSRLTRIRGTNDDTSDLELAGRILSNVEKLEVALAEKQRCWNCNNSSSGAFVCDKCITTFTAHHQIEQGCPECKRLESGKLPAEPASEPIREIHRWCEPCAIEFLKDAPLMWLDWKRATVIGVEQVECDSDITHPITEPVQLTKDKPMCPTCGHREEIHSQYRCHFRAGEHVPESQRCHCARGFKPVSIEGT</sequence>
<comment type="caution">
    <text evidence="1">The sequence shown here is derived from an EMBL/GenBank/DDBJ whole genome shotgun (WGS) entry which is preliminary data.</text>
</comment>
<protein>
    <submittedName>
        <fullName evidence="1">Uncharacterized protein</fullName>
    </submittedName>
</protein>
<gene>
    <name evidence="1" type="ORF">LCGC14_2037100</name>
</gene>
<proteinExistence type="predicted"/>
<accession>A0A0F9FFL3</accession>
<feature type="non-terminal residue" evidence="1">
    <location>
        <position position="206"/>
    </location>
</feature>
<dbReference type="EMBL" id="LAZR01023817">
    <property type="protein sequence ID" value="KKL77221.1"/>
    <property type="molecule type" value="Genomic_DNA"/>
</dbReference>
<evidence type="ECO:0000313" key="1">
    <source>
        <dbReference type="EMBL" id="KKL77221.1"/>
    </source>
</evidence>
<reference evidence="1" key="1">
    <citation type="journal article" date="2015" name="Nature">
        <title>Complex archaea that bridge the gap between prokaryotes and eukaryotes.</title>
        <authorList>
            <person name="Spang A."/>
            <person name="Saw J.H."/>
            <person name="Jorgensen S.L."/>
            <person name="Zaremba-Niedzwiedzka K."/>
            <person name="Martijn J."/>
            <person name="Lind A.E."/>
            <person name="van Eijk R."/>
            <person name="Schleper C."/>
            <person name="Guy L."/>
            <person name="Ettema T.J."/>
        </authorList>
    </citation>
    <scope>NUCLEOTIDE SEQUENCE</scope>
</reference>
<organism evidence="1">
    <name type="scientific">marine sediment metagenome</name>
    <dbReference type="NCBI Taxonomy" id="412755"/>
    <lineage>
        <taxon>unclassified sequences</taxon>
        <taxon>metagenomes</taxon>
        <taxon>ecological metagenomes</taxon>
    </lineage>
</organism>
<name>A0A0F9FFL3_9ZZZZ</name>